<proteinExistence type="predicted"/>
<evidence type="ECO:0000313" key="2">
    <source>
        <dbReference type="Proteomes" id="UP000298493"/>
    </source>
</evidence>
<organism evidence="1 2">
    <name type="scientific">Venturia nashicola</name>
    <dbReference type="NCBI Taxonomy" id="86259"/>
    <lineage>
        <taxon>Eukaryota</taxon>
        <taxon>Fungi</taxon>
        <taxon>Dikarya</taxon>
        <taxon>Ascomycota</taxon>
        <taxon>Pezizomycotina</taxon>
        <taxon>Dothideomycetes</taxon>
        <taxon>Pleosporomycetidae</taxon>
        <taxon>Venturiales</taxon>
        <taxon>Venturiaceae</taxon>
        <taxon>Venturia</taxon>
    </lineage>
</organism>
<dbReference type="EMBL" id="SNSC02000010">
    <property type="protein sequence ID" value="TID20823.1"/>
    <property type="molecule type" value="Genomic_DNA"/>
</dbReference>
<reference evidence="1 2" key="1">
    <citation type="submission" date="2019-04" db="EMBL/GenBank/DDBJ databases">
        <title>High contiguity whole genome sequence and gene annotation resource for two Venturia nashicola isolates.</title>
        <authorList>
            <person name="Prokchorchik M."/>
            <person name="Won K."/>
            <person name="Lee Y."/>
            <person name="Choi E.D."/>
            <person name="Segonzac C."/>
            <person name="Sohn K.H."/>
        </authorList>
    </citation>
    <scope>NUCLEOTIDE SEQUENCE [LARGE SCALE GENOMIC DNA]</scope>
    <source>
        <strain evidence="1 2">PRI2</strain>
    </source>
</reference>
<gene>
    <name evidence="1" type="ORF">E6O75_ATG05588</name>
</gene>
<keyword evidence="2" id="KW-1185">Reference proteome</keyword>
<protein>
    <submittedName>
        <fullName evidence="1">Uncharacterized protein</fullName>
    </submittedName>
</protein>
<dbReference type="Proteomes" id="UP000298493">
    <property type="component" value="Unassembled WGS sequence"/>
</dbReference>
<accession>A0A4Z1NXF5</accession>
<dbReference type="AlphaFoldDB" id="A0A4Z1NXF5"/>
<sequence>MNNQAEPVSSVCVCIWGKSCNEPTILLPEAEKVKDRAHCADIVRGASPTLLAQCTDDDGPYSDDEEDDPNNLCQMFGMCNTGEDGIDLDTPAANQPLKKQCHSKSTKTPSIDVKSPSLGDNGLDKTTFWIRDSNHIDRRCQSCCRTVAKYKSDARNDINGPAIGNFIDSKSRCEYQSPDGYVASVEIEIEALEFWVIVVHNVLSLGWKIASDSGSSMFLDHRQFGVIDILDHRLVPAVE</sequence>
<name>A0A4Z1NXF5_9PEZI</name>
<evidence type="ECO:0000313" key="1">
    <source>
        <dbReference type="EMBL" id="TID20823.1"/>
    </source>
</evidence>
<comment type="caution">
    <text evidence="1">The sequence shown here is derived from an EMBL/GenBank/DDBJ whole genome shotgun (WGS) entry which is preliminary data.</text>
</comment>